<dbReference type="Gene3D" id="3.90.1150.10">
    <property type="entry name" value="Aspartate Aminotransferase, domain 1"/>
    <property type="match status" value="1"/>
</dbReference>
<keyword evidence="5" id="KW-0032">Aminotransferase</keyword>
<dbReference type="InterPro" id="IPR049704">
    <property type="entry name" value="Aminotrans_3_PPA_site"/>
</dbReference>
<protein>
    <submittedName>
        <fullName evidence="5">Aminotransferase class III-fold pyridoxal phosphate-dependent enzyme</fullName>
    </submittedName>
</protein>
<comment type="cofactor">
    <cofactor evidence="1">
        <name>pyridoxal 5'-phosphate</name>
        <dbReference type="ChEBI" id="CHEBI:597326"/>
    </cofactor>
</comment>
<evidence type="ECO:0000256" key="4">
    <source>
        <dbReference type="RuleBase" id="RU003560"/>
    </source>
</evidence>
<gene>
    <name evidence="5" type="ORF">IQ782_18400</name>
</gene>
<comment type="caution">
    <text evidence="5">The sequence shown here is derived from an EMBL/GenBank/DDBJ whole genome shotgun (WGS) entry which is preliminary data.</text>
</comment>
<organism evidence="5 6">
    <name type="scientific">Salipiger mangrovisoli</name>
    <dbReference type="NCBI Taxonomy" id="2865933"/>
    <lineage>
        <taxon>Bacteria</taxon>
        <taxon>Pseudomonadati</taxon>
        <taxon>Pseudomonadota</taxon>
        <taxon>Alphaproteobacteria</taxon>
        <taxon>Rhodobacterales</taxon>
        <taxon>Roseobacteraceae</taxon>
        <taxon>Salipiger</taxon>
    </lineage>
</organism>
<keyword evidence="5" id="KW-0808">Transferase</keyword>
<name>A0ABR9X5F4_9RHOB</name>
<dbReference type="InterPro" id="IPR015422">
    <property type="entry name" value="PyrdxlP-dep_Trfase_small"/>
</dbReference>
<evidence type="ECO:0000313" key="5">
    <source>
        <dbReference type="EMBL" id="MBE9638830.1"/>
    </source>
</evidence>
<reference evidence="5 6" key="1">
    <citation type="journal article" date="2021" name="Int. J. Syst. Evol. Microbiol.">
        <title>Salipiger mangrovisoli sp. nov., isolated from mangrove soil and the proposal for the reclassification of Paraphaeobacter pallidus as Salipiger pallidus comb. nov.</title>
        <authorList>
            <person name="Du J."/>
            <person name="Liu Y."/>
            <person name="Pei T."/>
            <person name="Deng M.R."/>
            <person name="Zhu H."/>
        </authorList>
    </citation>
    <scope>NUCLEOTIDE SEQUENCE [LARGE SCALE GENOMIC DNA]</scope>
    <source>
        <strain evidence="5 6">6D45A</strain>
    </source>
</reference>
<evidence type="ECO:0000256" key="2">
    <source>
        <dbReference type="ARBA" id="ARBA00008954"/>
    </source>
</evidence>
<comment type="similarity">
    <text evidence="2 4">Belongs to the class-III pyridoxal-phosphate-dependent aminotransferase family.</text>
</comment>
<dbReference type="InterPro" id="IPR015421">
    <property type="entry name" value="PyrdxlP-dep_Trfase_major"/>
</dbReference>
<dbReference type="PANTHER" id="PTHR43094:SF1">
    <property type="entry name" value="AMINOTRANSFERASE CLASS-III"/>
    <property type="match status" value="1"/>
</dbReference>
<dbReference type="SUPFAM" id="SSF53383">
    <property type="entry name" value="PLP-dependent transferases"/>
    <property type="match status" value="1"/>
</dbReference>
<dbReference type="CDD" id="cd00610">
    <property type="entry name" value="OAT_like"/>
    <property type="match status" value="1"/>
</dbReference>
<dbReference type="InterPro" id="IPR005814">
    <property type="entry name" value="Aminotrans_3"/>
</dbReference>
<dbReference type="Proteomes" id="UP000607796">
    <property type="component" value="Unassembled WGS sequence"/>
</dbReference>
<dbReference type="RefSeq" id="WP_194136122.1">
    <property type="nucleotide sequence ID" value="NZ_JADFFK010000014.1"/>
</dbReference>
<dbReference type="Pfam" id="PF00202">
    <property type="entry name" value="Aminotran_3"/>
    <property type="match status" value="1"/>
</dbReference>
<dbReference type="PANTHER" id="PTHR43094">
    <property type="entry name" value="AMINOTRANSFERASE"/>
    <property type="match status" value="1"/>
</dbReference>
<dbReference type="EMBL" id="JADFFK010000014">
    <property type="protein sequence ID" value="MBE9638830.1"/>
    <property type="molecule type" value="Genomic_DNA"/>
</dbReference>
<dbReference type="GO" id="GO:0008483">
    <property type="term" value="F:transaminase activity"/>
    <property type="evidence" value="ECO:0007669"/>
    <property type="project" value="UniProtKB-KW"/>
</dbReference>
<accession>A0ABR9X5F4</accession>
<proteinExistence type="inferred from homology"/>
<dbReference type="InterPro" id="IPR015424">
    <property type="entry name" value="PyrdxlP-dep_Trfase"/>
</dbReference>
<dbReference type="PIRSF" id="PIRSF000521">
    <property type="entry name" value="Transaminase_4ab_Lys_Orn"/>
    <property type="match status" value="1"/>
</dbReference>
<dbReference type="Gene3D" id="3.40.640.10">
    <property type="entry name" value="Type I PLP-dependent aspartate aminotransferase-like (Major domain)"/>
    <property type="match status" value="1"/>
</dbReference>
<evidence type="ECO:0000256" key="1">
    <source>
        <dbReference type="ARBA" id="ARBA00001933"/>
    </source>
</evidence>
<evidence type="ECO:0000313" key="6">
    <source>
        <dbReference type="Proteomes" id="UP000607796"/>
    </source>
</evidence>
<sequence length="437" mass="46629">MTTALDDLTAYWMPFTANDRFKAAPRMFTSAKGMFYTTDEGRELLDGTAGLWCCNIGHGRRRVADAVHAQMMTLDYASSFQTGHPAAFRLANRLADMAPEGLDHVFFSGSGSEAVDTALKMAIAWHKKTGQGSRTRLIGRERGFHGVGFGGVSVGGIVNNRRNYGPLLPGTDHICHTHLVQNAFSRGQPEHGAELADDLERLVALHGAETIAAVIVEPVAGATGVLVPPKGYLERLRAICDAHGILLIFDEVVTGFGRLGTNFAAQWFGVTPDIMCVAKGITGGLFPMGATLVSDKVRQAFRGDAVHGIDLFHGYTYSGHPTGVAAAEAVLDIMDQEGLVARAAAMAPLWEDALHALRDCPNVVDIRNIGLTGAVELAPREGKPGERGFDAHLHAFANGALIRAVGDIMVMSPPLIISEEQVAQLMSTLRAAIEAVA</sequence>
<keyword evidence="6" id="KW-1185">Reference proteome</keyword>
<dbReference type="PROSITE" id="PS00600">
    <property type="entry name" value="AA_TRANSFER_CLASS_3"/>
    <property type="match status" value="1"/>
</dbReference>
<evidence type="ECO:0000256" key="3">
    <source>
        <dbReference type="ARBA" id="ARBA00022898"/>
    </source>
</evidence>
<keyword evidence="3 4" id="KW-0663">Pyridoxal phosphate</keyword>